<accession>A0AAW1U5K3</accession>
<evidence type="ECO:0000256" key="2">
    <source>
        <dbReference type="ARBA" id="ARBA00022475"/>
    </source>
</evidence>
<evidence type="ECO:0000313" key="11">
    <source>
        <dbReference type="EMBL" id="KAK9875943.1"/>
    </source>
</evidence>
<feature type="transmembrane region" description="Helical" evidence="10">
    <location>
        <begin position="133"/>
        <end position="166"/>
    </location>
</feature>
<keyword evidence="12" id="KW-1185">Reference proteome</keyword>
<evidence type="ECO:0000256" key="3">
    <source>
        <dbReference type="ARBA" id="ARBA00022606"/>
    </source>
</evidence>
<comment type="caution">
    <text evidence="11">The sequence shown here is derived from an EMBL/GenBank/DDBJ whole genome shotgun (WGS) entry which is preliminary data.</text>
</comment>
<proteinExistence type="inferred from homology"/>
<protein>
    <recommendedName>
        <fullName evidence="10">Odorant receptor</fullName>
    </recommendedName>
</protein>
<evidence type="ECO:0000256" key="1">
    <source>
        <dbReference type="ARBA" id="ARBA00004651"/>
    </source>
</evidence>
<dbReference type="Pfam" id="PF02949">
    <property type="entry name" value="7tm_6"/>
    <property type="match status" value="1"/>
</dbReference>
<evidence type="ECO:0000256" key="4">
    <source>
        <dbReference type="ARBA" id="ARBA00022692"/>
    </source>
</evidence>
<evidence type="ECO:0000256" key="7">
    <source>
        <dbReference type="ARBA" id="ARBA00023136"/>
    </source>
</evidence>
<feature type="transmembrane region" description="Helical" evidence="10">
    <location>
        <begin position="254"/>
        <end position="273"/>
    </location>
</feature>
<dbReference type="EMBL" id="JARQZJ010000035">
    <property type="protein sequence ID" value="KAK9875943.1"/>
    <property type="molecule type" value="Genomic_DNA"/>
</dbReference>
<keyword evidence="5 10" id="KW-0552">Olfaction</keyword>
<dbReference type="GO" id="GO:0004984">
    <property type="term" value="F:olfactory receptor activity"/>
    <property type="evidence" value="ECO:0007669"/>
    <property type="project" value="InterPro"/>
</dbReference>
<evidence type="ECO:0000256" key="9">
    <source>
        <dbReference type="ARBA" id="ARBA00023224"/>
    </source>
</evidence>
<dbReference type="GO" id="GO:0005886">
    <property type="term" value="C:plasma membrane"/>
    <property type="evidence" value="ECO:0007669"/>
    <property type="project" value="UniProtKB-SubCell"/>
</dbReference>
<reference evidence="11 12" key="1">
    <citation type="submission" date="2023-03" db="EMBL/GenBank/DDBJ databases">
        <title>Genome insight into feeding habits of ladybird beetles.</title>
        <authorList>
            <person name="Li H.-S."/>
            <person name="Huang Y.-H."/>
            <person name="Pang H."/>
        </authorList>
    </citation>
    <scope>NUCLEOTIDE SEQUENCE [LARGE SCALE GENOMIC DNA]</scope>
    <source>
        <strain evidence="11">SYSU_2023b</strain>
        <tissue evidence="11">Whole body</tissue>
    </source>
</reference>
<evidence type="ECO:0000256" key="5">
    <source>
        <dbReference type="ARBA" id="ARBA00022725"/>
    </source>
</evidence>
<keyword evidence="7 10" id="KW-0472">Membrane</keyword>
<keyword evidence="9 10" id="KW-0807">Transducer</keyword>
<feature type="transmembrane region" description="Helical" evidence="10">
    <location>
        <begin position="20"/>
        <end position="38"/>
    </location>
</feature>
<evidence type="ECO:0000256" key="6">
    <source>
        <dbReference type="ARBA" id="ARBA00022989"/>
    </source>
</evidence>
<dbReference type="GO" id="GO:0007165">
    <property type="term" value="P:signal transduction"/>
    <property type="evidence" value="ECO:0007669"/>
    <property type="project" value="UniProtKB-KW"/>
</dbReference>
<dbReference type="Proteomes" id="UP001431783">
    <property type="component" value="Unassembled WGS sequence"/>
</dbReference>
<dbReference type="PANTHER" id="PTHR21137">
    <property type="entry name" value="ODORANT RECEPTOR"/>
    <property type="match status" value="1"/>
</dbReference>
<keyword evidence="3 10" id="KW-0716">Sensory transduction</keyword>
<evidence type="ECO:0000313" key="12">
    <source>
        <dbReference type="Proteomes" id="UP001431783"/>
    </source>
</evidence>
<comment type="similarity">
    <text evidence="10">Belongs to the insect chemoreceptor superfamily. Heteromeric odorant receptor channel (TC 1.A.69) family.</text>
</comment>
<comment type="caution">
    <text evidence="10">Lacks conserved residue(s) required for the propagation of feature annotation.</text>
</comment>
<name>A0AAW1U5K3_9CUCU</name>
<comment type="subcellular location">
    <subcellularLocation>
        <location evidence="1 10">Cell membrane</location>
        <topology evidence="1 10">Multi-pass membrane protein</topology>
    </subcellularLocation>
</comment>
<keyword evidence="4 10" id="KW-0812">Transmembrane</keyword>
<gene>
    <name evidence="11" type="ORF">WA026_011044</name>
</gene>
<keyword evidence="6 10" id="KW-1133">Transmembrane helix</keyword>
<dbReference type="GO" id="GO:0005549">
    <property type="term" value="F:odorant binding"/>
    <property type="evidence" value="ECO:0007669"/>
    <property type="project" value="InterPro"/>
</dbReference>
<evidence type="ECO:0000256" key="8">
    <source>
        <dbReference type="ARBA" id="ARBA00023170"/>
    </source>
</evidence>
<organism evidence="11 12">
    <name type="scientific">Henosepilachna vigintioctopunctata</name>
    <dbReference type="NCBI Taxonomy" id="420089"/>
    <lineage>
        <taxon>Eukaryota</taxon>
        <taxon>Metazoa</taxon>
        <taxon>Ecdysozoa</taxon>
        <taxon>Arthropoda</taxon>
        <taxon>Hexapoda</taxon>
        <taxon>Insecta</taxon>
        <taxon>Pterygota</taxon>
        <taxon>Neoptera</taxon>
        <taxon>Endopterygota</taxon>
        <taxon>Coleoptera</taxon>
        <taxon>Polyphaga</taxon>
        <taxon>Cucujiformia</taxon>
        <taxon>Coccinelloidea</taxon>
        <taxon>Coccinellidae</taxon>
        <taxon>Epilachninae</taxon>
        <taxon>Epilachnini</taxon>
        <taxon>Henosepilachna</taxon>
    </lineage>
</organism>
<keyword evidence="2" id="KW-1003">Cell membrane</keyword>
<keyword evidence="8 10" id="KW-0675">Receptor</keyword>
<dbReference type="InterPro" id="IPR004117">
    <property type="entry name" value="7tm6_olfct_rcpt"/>
</dbReference>
<sequence length="346" mass="40478">MSLAFETFNAYMEGIQKFGVNLGGLCSMGVVLIKLGIFKTNKYQSFVSYIFQNERCMNNSNIPELKQYYIHETNKTLKVVKSFKYCMILFIIVCSLLSISFIVKYEVFDYSEKDMFKPLYMPMKMPFDPIEHYILTNILFMATSPGIGVITMAVDFVELCPTIYLVHRMKNLNYVLENMERFVRYYNFKSQDVHSNIVIQCIREHQVIISEVHLCNSSLKNILLLDFLFHSSKIAFFASAFIGNESLLVMENMMAFAAFSYVFTQLFIIYWYGQILGEESEKIVTSIYLSNWYTLNSKSKHFLRIMMMRSQKPLGLTIGPFRMVSLRIFLQVVKTVYSTIMFLLRK</sequence>
<dbReference type="AlphaFoldDB" id="A0AAW1U5K3"/>
<evidence type="ECO:0000256" key="10">
    <source>
        <dbReference type="RuleBase" id="RU351113"/>
    </source>
</evidence>
<feature type="transmembrane region" description="Helical" evidence="10">
    <location>
        <begin position="85"/>
        <end position="103"/>
    </location>
</feature>
<feature type="transmembrane region" description="Helical" evidence="10">
    <location>
        <begin position="222"/>
        <end position="242"/>
    </location>
</feature>
<dbReference type="PANTHER" id="PTHR21137:SF35">
    <property type="entry name" value="ODORANT RECEPTOR 19A-RELATED"/>
    <property type="match status" value="1"/>
</dbReference>